<dbReference type="EMBL" id="NJPO01000068">
    <property type="protein sequence ID" value="PLK58864.1"/>
    <property type="molecule type" value="Genomic_DNA"/>
</dbReference>
<gene>
    <name evidence="1" type="ORF">CEX73_01360</name>
</gene>
<evidence type="ECO:0000313" key="1">
    <source>
        <dbReference type="EMBL" id="PLK58864.1"/>
    </source>
</evidence>
<dbReference type="NCBIfam" id="TIGR03011">
    <property type="entry name" value="sulf_tusB_dsrH"/>
    <property type="match status" value="1"/>
</dbReference>
<dbReference type="InterPro" id="IPR027396">
    <property type="entry name" value="DsrEFH-like"/>
</dbReference>
<dbReference type="OrthoDB" id="9795117at2"/>
<dbReference type="PANTHER" id="PTHR37526">
    <property type="entry name" value="PROTEIN TUSB"/>
    <property type="match status" value="1"/>
</dbReference>
<accession>A0A2N4XX61</accession>
<dbReference type="GO" id="GO:0016740">
    <property type="term" value="F:transferase activity"/>
    <property type="evidence" value="ECO:0007669"/>
    <property type="project" value="UniProtKB-KW"/>
</dbReference>
<dbReference type="Pfam" id="PF04077">
    <property type="entry name" value="DsrH"/>
    <property type="match status" value="1"/>
</dbReference>
<dbReference type="GO" id="GO:0002143">
    <property type="term" value="P:tRNA wobble position uridine thiolation"/>
    <property type="evidence" value="ECO:0007669"/>
    <property type="project" value="InterPro"/>
</dbReference>
<comment type="caution">
    <text evidence="1">The sequence shown here is derived from an EMBL/GenBank/DDBJ whole genome shotgun (WGS) entry which is preliminary data.</text>
</comment>
<sequence>YTISRSPYTCDIEILLRTIKQEADLLLWSDGVIAGLHNSPILYMLKAAPLTLYALKNDILARGLYNYFSTDIFIISYTEFVSLTEKNQQQIAW</sequence>
<dbReference type="GO" id="GO:1990228">
    <property type="term" value="C:sulfurtransferase complex"/>
    <property type="evidence" value="ECO:0007669"/>
    <property type="project" value="TreeGrafter"/>
</dbReference>
<dbReference type="Proteomes" id="UP000234253">
    <property type="component" value="Unassembled WGS sequence"/>
</dbReference>
<dbReference type="SUPFAM" id="SSF75169">
    <property type="entry name" value="DsrEFH-like"/>
    <property type="match status" value="1"/>
</dbReference>
<dbReference type="PANTHER" id="PTHR37526:SF1">
    <property type="entry name" value="PROTEIN TUSB"/>
    <property type="match status" value="1"/>
</dbReference>
<dbReference type="AlphaFoldDB" id="A0A2N4XX61"/>
<dbReference type="InterPro" id="IPR007215">
    <property type="entry name" value="Sulphur_relay_TusB/DsrH"/>
</dbReference>
<proteinExistence type="predicted"/>
<organism evidence="1 2">
    <name type="scientific">Candidatus Palibaumannia cicadellinicola</name>
    <dbReference type="NCBI Taxonomy" id="186490"/>
    <lineage>
        <taxon>Bacteria</taxon>
        <taxon>Pseudomonadati</taxon>
        <taxon>Pseudomonadota</taxon>
        <taxon>Gammaproteobacteria</taxon>
        <taxon>Candidatus Palibaumannia</taxon>
    </lineage>
</organism>
<dbReference type="Gene3D" id="3.40.1260.10">
    <property type="entry name" value="DsrEFH-like"/>
    <property type="match status" value="1"/>
</dbReference>
<name>A0A2N4XX61_9GAMM</name>
<dbReference type="NCBIfam" id="NF010035">
    <property type="entry name" value="PRK13510.1"/>
    <property type="match status" value="1"/>
</dbReference>
<protein>
    <submittedName>
        <fullName evidence="1">Sulfurtransferase complex subunit TusB</fullName>
    </submittedName>
</protein>
<feature type="non-terminal residue" evidence="1">
    <location>
        <position position="1"/>
    </location>
</feature>
<evidence type="ECO:0000313" key="2">
    <source>
        <dbReference type="Proteomes" id="UP000234253"/>
    </source>
</evidence>
<dbReference type="RefSeq" id="WP_101626817.1">
    <property type="nucleotide sequence ID" value="NZ_NJPO01000068.1"/>
</dbReference>
<keyword evidence="1" id="KW-0808">Transferase</keyword>
<reference evidence="1 2" key="1">
    <citation type="submission" date="2017-06" db="EMBL/GenBank/DDBJ databases">
        <title>Metabolic interaction between xylem feeders and their symbionts.</title>
        <authorList>
            <person name="Chouaia B."/>
        </authorList>
    </citation>
    <scope>NUCLEOTIDE SEQUENCE [LARGE SCALE GENOMIC DNA]</scope>
    <source>
        <strain evidence="1 2">Gra</strain>
    </source>
</reference>